<keyword evidence="3" id="KW-0808">Transferase</keyword>
<evidence type="ECO:0000313" key="3">
    <source>
        <dbReference type="EMBL" id="QDG52155.1"/>
    </source>
</evidence>
<dbReference type="AlphaFoldDB" id="A0A4Y6PWN2"/>
<organism evidence="3 4">
    <name type="scientific">Persicimonas caeni</name>
    <dbReference type="NCBI Taxonomy" id="2292766"/>
    <lineage>
        <taxon>Bacteria</taxon>
        <taxon>Deltaproteobacteria</taxon>
        <taxon>Bradymonadales</taxon>
        <taxon>Bradymonadaceae</taxon>
        <taxon>Persicimonas</taxon>
    </lineage>
</organism>
<dbReference type="PANTHER" id="PTHR45036:SF1">
    <property type="entry name" value="METHYLTRANSFERASE LIKE 7A"/>
    <property type="match status" value="1"/>
</dbReference>
<accession>A0A5B8Y892</accession>
<evidence type="ECO:0000256" key="1">
    <source>
        <dbReference type="SAM" id="MobiDB-lite"/>
    </source>
</evidence>
<dbReference type="PANTHER" id="PTHR45036">
    <property type="entry name" value="METHYLTRANSFERASE LIKE 7B"/>
    <property type="match status" value="1"/>
</dbReference>
<dbReference type="Pfam" id="PF08241">
    <property type="entry name" value="Methyltransf_11"/>
    <property type="match status" value="1"/>
</dbReference>
<feature type="compositionally biased region" description="Polar residues" evidence="1">
    <location>
        <begin position="58"/>
        <end position="68"/>
    </location>
</feature>
<dbReference type="InterPro" id="IPR013216">
    <property type="entry name" value="Methyltransf_11"/>
</dbReference>
<sequence>MGSAFPDGYATTREPRSPTKPSKCRDEAAHRAIPTSRSSRRANRSGEKGPSRSPPTPTVLSSSASFTTHAPLRPVGRQQKEARALTRQAPTVGPRWPIGGRVARAYPAHPRRRRYRRGAPRARQHRVSARRLLPEGRRSRHFAVKYARWDGRQWVVDVIATASAFDWLVDLSLDEEDRPSVVYVDDERRNLNFAERTADGEWHEERVDAFGESLPLEDGIAGTAASTFVLCSVRDLAAVLAELHRVVRPGGRLLVMDHVRHEKSWLAGCQRAVTPVWKRQGLEQTPSLRYGRAISRLVGVPHFRGEKLWLANLSMSF</sequence>
<keyword evidence="3" id="KW-0489">Methyltransferase</keyword>
<keyword evidence="4" id="KW-1185">Reference proteome</keyword>
<name>A0A4Y6PWN2_PERCE</name>
<feature type="domain" description="Methyltransferase type 11" evidence="2">
    <location>
        <begin position="180"/>
        <end position="255"/>
    </location>
</feature>
<dbReference type="InterPro" id="IPR052356">
    <property type="entry name" value="Thiol_S-MT"/>
</dbReference>
<dbReference type="GO" id="GO:0008757">
    <property type="term" value="F:S-adenosylmethionine-dependent methyltransferase activity"/>
    <property type="evidence" value="ECO:0007669"/>
    <property type="project" value="InterPro"/>
</dbReference>
<gene>
    <name evidence="3" type="ORF">FIV42_15810</name>
</gene>
<proteinExistence type="predicted"/>
<dbReference type="Gene3D" id="3.40.50.150">
    <property type="entry name" value="Vaccinia Virus protein VP39"/>
    <property type="match status" value="1"/>
</dbReference>
<evidence type="ECO:0000259" key="2">
    <source>
        <dbReference type="Pfam" id="PF08241"/>
    </source>
</evidence>
<dbReference type="GO" id="GO:0032259">
    <property type="term" value="P:methylation"/>
    <property type="evidence" value="ECO:0007669"/>
    <property type="project" value="UniProtKB-KW"/>
</dbReference>
<reference evidence="3 4" key="1">
    <citation type="submission" date="2019-06" db="EMBL/GenBank/DDBJ databases">
        <title>Persicimonas caeni gen. nov., sp. nov., a predatory bacterium isolated from solar saltern.</title>
        <authorList>
            <person name="Wang S."/>
        </authorList>
    </citation>
    <scope>NUCLEOTIDE SEQUENCE [LARGE SCALE GENOMIC DNA]</scope>
    <source>
        <strain evidence="3 4">YN101</strain>
    </source>
</reference>
<dbReference type="EMBL" id="CP041186">
    <property type="protein sequence ID" value="QDG52155.1"/>
    <property type="molecule type" value="Genomic_DNA"/>
</dbReference>
<feature type="region of interest" description="Disordered" evidence="1">
    <location>
        <begin position="1"/>
        <end position="100"/>
    </location>
</feature>
<dbReference type="SUPFAM" id="SSF53335">
    <property type="entry name" value="S-adenosyl-L-methionine-dependent methyltransferases"/>
    <property type="match status" value="1"/>
</dbReference>
<feature type="compositionally biased region" description="Basic and acidic residues" evidence="1">
    <location>
        <begin position="13"/>
        <end position="30"/>
    </location>
</feature>
<dbReference type="Proteomes" id="UP000315995">
    <property type="component" value="Chromosome"/>
</dbReference>
<dbReference type="InterPro" id="IPR029063">
    <property type="entry name" value="SAM-dependent_MTases_sf"/>
</dbReference>
<protein>
    <submittedName>
        <fullName evidence="3">Class I SAM-dependent methyltransferase</fullName>
    </submittedName>
</protein>
<accession>A0A4Y6PWN2</accession>
<evidence type="ECO:0000313" key="4">
    <source>
        <dbReference type="Proteomes" id="UP000315995"/>
    </source>
</evidence>
<dbReference type="OrthoDB" id="9777830at2"/>